<dbReference type="EMBL" id="BJXB01000026">
    <property type="protein sequence ID" value="GEM48971.1"/>
    <property type="molecule type" value="Genomic_DNA"/>
</dbReference>
<dbReference type="Pfam" id="PF21221">
    <property type="entry name" value="B_lactamase-like_C"/>
    <property type="match status" value="1"/>
</dbReference>
<dbReference type="GO" id="GO:0016787">
    <property type="term" value="F:hydrolase activity"/>
    <property type="evidence" value="ECO:0007669"/>
    <property type="project" value="UniProtKB-KW"/>
</dbReference>
<dbReference type="InterPro" id="IPR048933">
    <property type="entry name" value="B_lactamase-like_C"/>
</dbReference>
<name>A0A511N9B7_DEIC1</name>
<accession>A0A511N9B7</accession>
<dbReference type="SMART" id="SM00849">
    <property type="entry name" value="Lactamase_B"/>
    <property type="match status" value="1"/>
</dbReference>
<keyword evidence="3" id="KW-1185">Reference proteome</keyword>
<sequence length="325" mass="37082">MLIPITETLHALRVPIPYPMKFVTVLIDTASPVTLIDTALHTPEAMAALEAGLAELNLTFKDIERIIVTHHHPDHYGLAGWLQQQNGAPILMLQEEVDRGEKYWSRWDYWKNEHDQHLLSHGLPLENQPSLDSAMLKSRNRMILGQVTPVQVGDRLPLSGTEFEVLWLPGHADGHLGLWNPDLSLLIAGDVILERITPNIGRYAYTREDPLGDYFNTLKQVEALKPTSTVIGHYGPIIENAAERAKEIADHHHERLQEILETLAQPMNAYDLSLRLFQRELDTFGRRFALAEVIAHLEYLRFRGQLQMQQVDGVWRYERVSSPLP</sequence>
<dbReference type="SUPFAM" id="SSF56281">
    <property type="entry name" value="Metallo-hydrolase/oxidoreductase"/>
    <property type="match status" value="1"/>
</dbReference>
<organism evidence="2 3">
    <name type="scientific">Deinococcus cellulosilyticus (strain DSM 18568 / NBRC 106333 / KACC 11606 / 5516J-15)</name>
    <dbReference type="NCBI Taxonomy" id="1223518"/>
    <lineage>
        <taxon>Bacteria</taxon>
        <taxon>Thermotogati</taxon>
        <taxon>Deinococcota</taxon>
        <taxon>Deinococci</taxon>
        <taxon>Deinococcales</taxon>
        <taxon>Deinococcaceae</taxon>
        <taxon>Deinococcus</taxon>
    </lineage>
</organism>
<dbReference type="InterPro" id="IPR036388">
    <property type="entry name" value="WH-like_DNA-bd_sf"/>
</dbReference>
<feature type="domain" description="Metallo-beta-lactamase" evidence="1">
    <location>
        <begin position="20"/>
        <end position="233"/>
    </location>
</feature>
<gene>
    <name evidence="2" type="ORF">DC3_46060</name>
</gene>
<dbReference type="Proteomes" id="UP000321306">
    <property type="component" value="Unassembled WGS sequence"/>
</dbReference>
<dbReference type="InterPro" id="IPR050662">
    <property type="entry name" value="Sec-metab_biosynth-thioest"/>
</dbReference>
<evidence type="ECO:0000259" key="1">
    <source>
        <dbReference type="SMART" id="SM00849"/>
    </source>
</evidence>
<reference evidence="2 3" key="1">
    <citation type="submission" date="2019-07" db="EMBL/GenBank/DDBJ databases">
        <title>Whole genome shotgun sequence of Deinococcus cellulosilyticus NBRC 106333.</title>
        <authorList>
            <person name="Hosoyama A."/>
            <person name="Uohara A."/>
            <person name="Ohji S."/>
            <person name="Ichikawa N."/>
        </authorList>
    </citation>
    <scope>NUCLEOTIDE SEQUENCE [LARGE SCALE GENOMIC DNA]</scope>
    <source>
        <strain evidence="2 3">NBRC 106333</strain>
    </source>
</reference>
<dbReference type="Gene3D" id="1.10.10.10">
    <property type="entry name" value="Winged helix-like DNA-binding domain superfamily/Winged helix DNA-binding domain"/>
    <property type="match status" value="1"/>
</dbReference>
<proteinExistence type="predicted"/>
<dbReference type="OrthoDB" id="9761531at2"/>
<evidence type="ECO:0000313" key="2">
    <source>
        <dbReference type="EMBL" id="GEM48971.1"/>
    </source>
</evidence>
<dbReference type="PANTHER" id="PTHR23131">
    <property type="entry name" value="ENDORIBONUCLEASE LACTB2"/>
    <property type="match status" value="1"/>
</dbReference>
<dbReference type="PANTHER" id="PTHR23131:SF4">
    <property type="entry name" value="METALLO-BETA-LACTAMASE SUPERFAMILY POTEIN"/>
    <property type="match status" value="1"/>
</dbReference>
<dbReference type="Pfam" id="PF00753">
    <property type="entry name" value="Lactamase_B"/>
    <property type="match status" value="1"/>
</dbReference>
<keyword evidence="2" id="KW-0378">Hydrolase</keyword>
<dbReference type="RefSeq" id="WP_146888668.1">
    <property type="nucleotide sequence ID" value="NZ_BJXB01000026.1"/>
</dbReference>
<dbReference type="Gene3D" id="3.60.15.10">
    <property type="entry name" value="Ribonuclease Z/Hydroxyacylglutathione hydrolase-like"/>
    <property type="match status" value="1"/>
</dbReference>
<dbReference type="AlphaFoldDB" id="A0A511N9B7"/>
<dbReference type="InterPro" id="IPR036866">
    <property type="entry name" value="RibonucZ/Hydroxyglut_hydro"/>
</dbReference>
<evidence type="ECO:0000313" key="3">
    <source>
        <dbReference type="Proteomes" id="UP000321306"/>
    </source>
</evidence>
<protein>
    <submittedName>
        <fullName evidence="2">MBL fold hydrolase</fullName>
    </submittedName>
</protein>
<dbReference type="CDD" id="cd07725">
    <property type="entry name" value="TTHA1429-like_MBL-fold"/>
    <property type="match status" value="1"/>
</dbReference>
<comment type="caution">
    <text evidence="2">The sequence shown here is derived from an EMBL/GenBank/DDBJ whole genome shotgun (WGS) entry which is preliminary data.</text>
</comment>
<dbReference type="InterPro" id="IPR001279">
    <property type="entry name" value="Metallo-B-lactamas"/>
</dbReference>